<name>A0ABP5EF83_9MICO</name>
<dbReference type="InterPro" id="IPR025736">
    <property type="entry name" value="PucR_C-HTH_dom"/>
</dbReference>
<feature type="domain" description="PucR C-terminal helix-turn-helix" evidence="2">
    <location>
        <begin position="449"/>
        <end position="507"/>
    </location>
</feature>
<organism evidence="3 4">
    <name type="scientific">Microbacterium pumilum</name>
    <dbReference type="NCBI Taxonomy" id="344165"/>
    <lineage>
        <taxon>Bacteria</taxon>
        <taxon>Bacillati</taxon>
        <taxon>Actinomycetota</taxon>
        <taxon>Actinomycetes</taxon>
        <taxon>Micrococcales</taxon>
        <taxon>Microbacteriaceae</taxon>
        <taxon>Microbacterium</taxon>
    </lineage>
</organism>
<dbReference type="InterPro" id="IPR012914">
    <property type="entry name" value="PucR_dom"/>
</dbReference>
<dbReference type="PANTHER" id="PTHR33744">
    <property type="entry name" value="CARBOHYDRATE DIACID REGULATOR"/>
    <property type="match status" value="1"/>
</dbReference>
<dbReference type="InterPro" id="IPR042070">
    <property type="entry name" value="PucR_C-HTH_sf"/>
</dbReference>
<accession>A0ABP5EF83</accession>
<proteinExistence type="predicted"/>
<dbReference type="Gene3D" id="1.10.10.2840">
    <property type="entry name" value="PucR C-terminal helix-turn-helix domain"/>
    <property type="match status" value="1"/>
</dbReference>
<gene>
    <name evidence="3" type="ORF">GCM10009777_35510</name>
</gene>
<dbReference type="PANTHER" id="PTHR33744:SF1">
    <property type="entry name" value="DNA-BINDING TRANSCRIPTIONAL ACTIVATOR ADER"/>
    <property type="match status" value="1"/>
</dbReference>
<dbReference type="RefSeq" id="WP_344065432.1">
    <property type="nucleotide sequence ID" value="NZ_BAAAOH010000001.1"/>
</dbReference>
<reference evidence="4" key="1">
    <citation type="journal article" date="2019" name="Int. J. Syst. Evol. Microbiol.">
        <title>The Global Catalogue of Microorganisms (GCM) 10K type strain sequencing project: providing services to taxonomists for standard genome sequencing and annotation.</title>
        <authorList>
            <consortium name="The Broad Institute Genomics Platform"/>
            <consortium name="The Broad Institute Genome Sequencing Center for Infectious Disease"/>
            <person name="Wu L."/>
            <person name="Ma J."/>
        </authorList>
    </citation>
    <scope>NUCLEOTIDE SEQUENCE [LARGE SCALE GENOMIC DNA]</scope>
    <source>
        <strain evidence="4">JCM 14902</strain>
    </source>
</reference>
<feature type="domain" description="Purine catabolism PurC-like" evidence="1">
    <location>
        <begin position="32"/>
        <end position="137"/>
    </location>
</feature>
<dbReference type="Pfam" id="PF07905">
    <property type="entry name" value="PucR"/>
    <property type="match status" value="1"/>
</dbReference>
<evidence type="ECO:0000259" key="2">
    <source>
        <dbReference type="Pfam" id="PF13556"/>
    </source>
</evidence>
<comment type="caution">
    <text evidence="3">The sequence shown here is derived from an EMBL/GenBank/DDBJ whole genome shotgun (WGS) entry which is preliminary data.</text>
</comment>
<dbReference type="Proteomes" id="UP001500326">
    <property type="component" value="Unassembled WGS sequence"/>
</dbReference>
<dbReference type="InterPro" id="IPR051448">
    <property type="entry name" value="CdaR-like_regulators"/>
</dbReference>
<evidence type="ECO:0000313" key="4">
    <source>
        <dbReference type="Proteomes" id="UP001500326"/>
    </source>
</evidence>
<dbReference type="EMBL" id="BAAAOH010000001">
    <property type="protein sequence ID" value="GAA1995849.1"/>
    <property type="molecule type" value="Genomic_DNA"/>
</dbReference>
<keyword evidence="4" id="KW-1185">Reference proteome</keyword>
<sequence>MEAVSETPTLRALLARTDLRLRLDEESAIQEGTIDRAVRWVHSSDLADPTPFLSEGLVLLTTGTQFEGTGDDAETYRAYVRRLTLRGVVGLGFGTEVVRDGIPPALAGACRDERMPLFEVPYRTPFIAVARANAEAIAAQSYARRSWSLAAQRAIALAALRPDGLGATLAELARQLNTWVGMYDAAGELVREHPALGLDAATAADLRLEVDTVLRRGARAGSSLRLGETPFTLQTLGRGGHLRGLIAIAAGDLDQEGRGVVTAVIAMAGLALEQHQGLSRARGALRAGLVQSLLTGDPTLARRIVRDLWGPLPPAPVVVALTDAAAAGADAVAELLELRVDERRGTLFFGRGDNGLVIVAPAGDRGPIDEIAARFDVRIGVSDPVSYDEFGAAVDQARVARDRGNGPVTEFSSVARSGVLSALSSDARALAAAELAPLTIHDAEHGTHLVETVRVWLDHDCSHEASARALGVHRHTVRARLALAERELGSDLSAFATRAELWAALRALDAG</sequence>
<evidence type="ECO:0000259" key="1">
    <source>
        <dbReference type="Pfam" id="PF07905"/>
    </source>
</evidence>
<evidence type="ECO:0000313" key="3">
    <source>
        <dbReference type="EMBL" id="GAA1995849.1"/>
    </source>
</evidence>
<dbReference type="Pfam" id="PF13556">
    <property type="entry name" value="HTH_30"/>
    <property type="match status" value="1"/>
</dbReference>
<protein>
    <submittedName>
        <fullName evidence="3">PucR family transcriptional regulator</fullName>
    </submittedName>
</protein>